<proteinExistence type="predicted"/>
<dbReference type="EMBL" id="VSRR010031527">
    <property type="protein sequence ID" value="MPC70676.1"/>
    <property type="molecule type" value="Genomic_DNA"/>
</dbReference>
<feature type="region of interest" description="Disordered" evidence="1">
    <location>
        <begin position="1"/>
        <end position="28"/>
    </location>
</feature>
<name>A0A5B7HL64_PORTR</name>
<keyword evidence="3" id="KW-1185">Reference proteome</keyword>
<comment type="caution">
    <text evidence="2">The sequence shown here is derived from an EMBL/GenBank/DDBJ whole genome shotgun (WGS) entry which is preliminary data.</text>
</comment>
<feature type="compositionally biased region" description="Basic and acidic residues" evidence="1">
    <location>
        <begin position="1"/>
        <end position="12"/>
    </location>
</feature>
<accession>A0A5B7HL64</accession>
<reference evidence="2 3" key="1">
    <citation type="submission" date="2019-05" db="EMBL/GenBank/DDBJ databases">
        <title>Another draft genome of Portunus trituberculatus and its Hox gene families provides insights of decapod evolution.</title>
        <authorList>
            <person name="Jeong J.-H."/>
            <person name="Song I."/>
            <person name="Kim S."/>
            <person name="Choi T."/>
            <person name="Kim D."/>
            <person name="Ryu S."/>
            <person name="Kim W."/>
        </authorList>
    </citation>
    <scope>NUCLEOTIDE SEQUENCE [LARGE SCALE GENOMIC DNA]</scope>
    <source>
        <tissue evidence="2">Muscle</tissue>
    </source>
</reference>
<organism evidence="2 3">
    <name type="scientific">Portunus trituberculatus</name>
    <name type="common">Swimming crab</name>
    <name type="synonym">Neptunus trituberculatus</name>
    <dbReference type="NCBI Taxonomy" id="210409"/>
    <lineage>
        <taxon>Eukaryota</taxon>
        <taxon>Metazoa</taxon>
        <taxon>Ecdysozoa</taxon>
        <taxon>Arthropoda</taxon>
        <taxon>Crustacea</taxon>
        <taxon>Multicrustacea</taxon>
        <taxon>Malacostraca</taxon>
        <taxon>Eumalacostraca</taxon>
        <taxon>Eucarida</taxon>
        <taxon>Decapoda</taxon>
        <taxon>Pleocyemata</taxon>
        <taxon>Brachyura</taxon>
        <taxon>Eubrachyura</taxon>
        <taxon>Portunoidea</taxon>
        <taxon>Portunidae</taxon>
        <taxon>Portuninae</taxon>
        <taxon>Portunus</taxon>
    </lineage>
</organism>
<protein>
    <submittedName>
        <fullName evidence="2">Uncharacterized protein</fullName>
    </submittedName>
</protein>
<dbReference type="AlphaFoldDB" id="A0A5B7HL64"/>
<evidence type="ECO:0000313" key="3">
    <source>
        <dbReference type="Proteomes" id="UP000324222"/>
    </source>
</evidence>
<evidence type="ECO:0000256" key="1">
    <source>
        <dbReference type="SAM" id="MobiDB-lite"/>
    </source>
</evidence>
<dbReference type="Proteomes" id="UP000324222">
    <property type="component" value="Unassembled WGS sequence"/>
</dbReference>
<sequence length="78" mass="8442">MAYFCCDKRQDGRPSSQPVTEGAASYLRPPPSLIDFEIISVTNVKLPTVITPLACSCDVIKWAGLATWLCSPPCLANI</sequence>
<gene>
    <name evidence="2" type="ORF">E2C01_064931</name>
</gene>
<evidence type="ECO:0000313" key="2">
    <source>
        <dbReference type="EMBL" id="MPC70676.1"/>
    </source>
</evidence>